<dbReference type="PANTHER" id="PTHR30055:SF146">
    <property type="entry name" value="HTH-TYPE TRANSCRIPTIONAL DUAL REGULATOR CECR"/>
    <property type="match status" value="1"/>
</dbReference>
<dbReference type="InterPro" id="IPR050109">
    <property type="entry name" value="HTH-type_TetR-like_transc_reg"/>
</dbReference>
<feature type="DNA-binding region" description="H-T-H motif" evidence="2">
    <location>
        <begin position="38"/>
        <end position="57"/>
    </location>
</feature>
<evidence type="ECO:0000256" key="1">
    <source>
        <dbReference type="ARBA" id="ARBA00023125"/>
    </source>
</evidence>
<dbReference type="Pfam" id="PF00440">
    <property type="entry name" value="TetR_N"/>
    <property type="match status" value="1"/>
</dbReference>
<dbReference type="GO" id="GO:0003700">
    <property type="term" value="F:DNA-binding transcription factor activity"/>
    <property type="evidence" value="ECO:0007669"/>
    <property type="project" value="TreeGrafter"/>
</dbReference>
<feature type="domain" description="HTH tetR-type" evidence="3">
    <location>
        <begin position="15"/>
        <end position="75"/>
    </location>
</feature>
<dbReference type="PANTHER" id="PTHR30055">
    <property type="entry name" value="HTH-TYPE TRANSCRIPTIONAL REGULATOR RUTR"/>
    <property type="match status" value="1"/>
</dbReference>
<sequence>MTPVPTATRRRGTGFESRRTIVDAAVVEFARSGYRGASTDAIAVRAGISQPYVFRLFGSKLALFLEVYAQAFGRLLETFRTAANAAIAVGADPLEAMGMSYLPLLEDRALLNLQMQSYIAATDEPEIRDACRRSFRELMAFLEALPGSTSIGVSRFLSAGMFLNVAAAIDLLGLAETSDWARRCIDGVLTDCTSTARPGRLGDQQL</sequence>
<dbReference type="PRINTS" id="PR00455">
    <property type="entry name" value="HTHTETR"/>
</dbReference>
<evidence type="ECO:0000259" key="3">
    <source>
        <dbReference type="PROSITE" id="PS50977"/>
    </source>
</evidence>
<gene>
    <name evidence="4" type="ORF">JF887_03265</name>
</gene>
<comment type="caution">
    <text evidence="4">The sequence shown here is derived from an EMBL/GenBank/DDBJ whole genome shotgun (WGS) entry which is preliminary data.</text>
</comment>
<organism evidence="4 5">
    <name type="scientific">Candidatus Amunia macphersoniae</name>
    <dbReference type="NCBI Taxonomy" id="3127014"/>
    <lineage>
        <taxon>Bacteria</taxon>
        <taxon>Bacillati</taxon>
        <taxon>Candidatus Dormiibacterota</taxon>
        <taxon>Candidatus Dormibacteria</taxon>
        <taxon>Candidatus Aeolococcales</taxon>
        <taxon>Candidatus Aeolococcaceae</taxon>
        <taxon>Candidatus Amunia</taxon>
    </lineage>
</organism>
<name>A0A934NE66_9BACT</name>
<dbReference type="Proteomes" id="UP000614410">
    <property type="component" value="Unassembled WGS sequence"/>
</dbReference>
<dbReference type="SUPFAM" id="SSF46689">
    <property type="entry name" value="Homeodomain-like"/>
    <property type="match status" value="1"/>
</dbReference>
<dbReference type="InterPro" id="IPR001647">
    <property type="entry name" value="HTH_TetR"/>
</dbReference>
<dbReference type="InterPro" id="IPR009057">
    <property type="entry name" value="Homeodomain-like_sf"/>
</dbReference>
<keyword evidence="1 2" id="KW-0238">DNA-binding</keyword>
<dbReference type="PROSITE" id="PS50977">
    <property type="entry name" value="HTH_TETR_2"/>
    <property type="match status" value="1"/>
</dbReference>
<dbReference type="AlphaFoldDB" id="A0A934NE66"/>
<dbReference type="GO" id="GO:0000976">
    <property type="term" value="F:transcription cis-regulatory region binding"/>
    <property type="evidence" value="ECO:0007669"/>
    <property type="project" value="TreeGrafter"/>
</dbReference>
<reference evidence="4 5" key="1">
    <citation type="submission" date="2020-10" db="EMBL/GenBank/DDBJ databases">
        <title>Ca. Dormibacterota MAGs.</title>
        <authorList>
            <person name="Montgomery K."/>
        </authorList>
    </citation>
    <scope>NUCLEOTIDE SEQUENCE [LARGE SCALE GENOMIC DNA]</scope>
    <source>
        <strain evidence="4">Mitchell_Peninsula_5</strain>
    </source>
</reference>
<dbReference type="EMBL" id="JAEKNN010000013">
    <property type="protein sequence ID" value="MBJ7608438.1"/>
    <property type="molecule type" value="Genomic_DNA"/>
</dbReference>
<dbReference type="Gene3D" id="1.10.10.60">
    <property type="entry name" value="Homeodomain-like"/>
    <property type="match status" value="1"/>
</dbReference>
<evidence type="ECO:0000256" key="2">
    <source>
        <dbReference type="PROSITE-ProRule" id="PRU00335"/>
    </source>
</evidence>
<protein>
    <submittedName>
        <fullName evidence="4">TetR/AcrR family transcriptional regulator</fullName>
    </submittedName>
</protein>
<evidence type="ECO:0000313" key="4">
    <source>
        <dbReference type="EMBL" id="MBJ7608438.1"/>
    </source>
</evidence>
<accession>A0A934NE66</accession>
<dbReference type="Gene3D" id="1.10.357.10">
    <property type="entry name" value="Tetracycline Repressor, domain 2"/>
    <property type="match status" value="1"/>
</dbReference>
<evidence type="ECO:0000313" key="5">
    <source>
        <dbReference type="Proteomes" id="UP000614410"/>
    </source>
</evidence>
<proteinExistence type="predicted"/>